<name>A0A7R9DPG9_TIMPO</name>
<dbReference type="EMBL" id="OD016617">
    <property type="protein sequence ID" value="CAD7418325.1"/>
    <property type="molecule type" value="Genomic_DNA"/>
</dbReference>
<gene>
    <name evidence="1" type="ORF">TPSB3V08_LOCUS12326</name>
</gene>
<accession>A0A7R9DPG9</accession>
<reference evidence="1" key="1">
    <citation type="submission" date="2020-11" db="EMBL/GenBank/DDBJ databases">
        <authorList>
            <person name="Tran Van P."/>
        </authorList>
    </citation>
    <scope>NUCLEOTIDE SEQUENCE</scope>
</reference>
<protein>
    <submittedName>
        <fullName evidence="1">Uncharacterized protein</fullName>
    </submittedName>
</protein>
<sequence>MDSKIEHLTPVDKSEEDIVEHMCGGRKCKTENCIKSAEEDIVEHMVEEGNVKLKIVPSVLREASQGSAN</sequence>
<organism evidence="1">
    <name type="scientific">Timema poppense</name>
    <name type="common">Walking stick</name>
    <dbReference type="NCBI Taxonomy" id="170557"/>
    <lineage>
        <taxon>Eukaryota</taxon>
        <taxon>Metazoa</taxon>
        <taxon>Ecdysozoa</taxon>
        <taxon>Arthropoda</taxon>
        <taxon>Hexapoda</taxon>
        <taxon>Insecta</taxon>
        <taxon>Pterygota</taxon>
        <taxon>Neoptera</taxon>
        <taxon>Polyneoptera</taxon>
        <taxon>Phasmatodea</taxon>
        <taxon>Timematodea</taxon>
        <taxon>Timematoidea</taxon>
        <taxon>Timematidae</taxon>
        <taxon>Timema</taxon>
    </lineage>
</organism>
<proteinExistence type="predicted"/>
<dbReference type="AlphaFoldDB" id="A0A7R9DPG9"/>
<evidence type="ECO:0000313" key="1">
    <source>
        <dbReference type="EMBL" id="CAD7418325.1"/>
    </source>
</evidence>